<evidence type="ECO:0000313" key="2">
    <source>
        <dbReference type="Proteomes" id="UP000266497"/>
    </source>
</evidence>
<dbReference type="Gene3D" id="3.90.226.10">
    <property type="entry name" value="2-enoyl-CoA Hydratase, Chain A, domain 1"/>
    <property type="match status" value="1"/>
</dbReference>
<dbReference type="Proteomes" id="UP000266497">
    <property type="component" value="Unassembled WGS sequence"/>
</dbReference>
<dbReference type="EMBL" id="QRUD01000023">
    <property type="protein sequence ID" value="RGR40008.1"/>
    <property type="molecule type" value="Genomic_DNA"/>
</dbReference>
<gene>
    <name evidence="1" type="ORF">DWY53_09665</name>
</gene>
<protein>
    <submittedName>
        <fullName evidence="1">S49 family peptidase</fullName>
    </submittedName>
</protein>
<dbReference type="PANTHER" id="PTHR35984">
    <property type="entry name" value="PERIPLASMIC SERINE PROTEASE"/>
    <property type="match status" value="1"/>
</dbReference>
<dbReference type="InterPro" id="IPR029045">
    <property type="entry name" value="ClpP/crotonase-like_dom_sf"/>
</dbReference>
<comment type="caution">
    <text evidence="1">The sequence shown here is derived from an EMBL/GenBank/DDBJ whole genome shotgun (WGS) entry which is preliminary data.</text>
</comment>
<dbReference type="GO" id="GO:0016020">
    <property type="term" value="C:membrane"/>
    <property type="evidence" value="ECO:0007669"/>
    <property type="project" value="InterPro"/>
</dbReference>
<dbReference type="InterPro" id="IPR002825">
    <property type="entry name" value="Pept_S49_ser-pept_pro"/>
</dbReference>
<dbReference type="PANTHER" id="PTHR35984:SF1">
    <property type="entry name" value="PERIPLASMIC SERINE PROTEASE"/>
    <property type="match status" value="1"/>
</dbReference>
<name>A0A395UNQ2_PHOVU</name>
<organism evidence="1 2">
    <name type="scientific">Phocaeicola vulgatus</name>
    <name type="common">Bacteroides vulgatus</name>
    <dbReference type="NCBI Taxonomy" id="821"/>
    <lineage>
        <taxon>Bacteria</taxon>
        <taxon>Pseudomonadati</taxon>
        <taxon>Bacteroidota</taxon>
        <taxon>Bacteroidia</taxon>
        <taxon>Bacteroidales</taxon>
        <taxon>Bacteroidaceae</taxon>
        <taxon>Phocaeicola</taxon>
    </lineage>
</organism>
<proteinExistence type="predicted"/>
<dbReference type="AlphaFoldDB" id="A0A395UNQ2"/>
<reference evidence="1 2" key="1">
    <citation type="submission" date="2018-08" db="EMBL/GenBank/DDBJ databases">
        <title>A genome reference for cultivated species of the human gut microbiota.</title>
        <authorList>
            <person name="Zou Y."/>
            <person name="Xue W."/>
            <person name="Luo G."/>
        </authorList>
    </citation>
    <scope>NUCLEOTIDE SEQUENCE [LARGE SCALE GENOMIC DNA]</scope>
    <source>
        <strain evidence="1 2">AF25-30LB</strain>
    </source>
</reference>
<accession>A0A395UNQ2</accession>
<sequence length="293" mass="32989">MPSWSEILTEVDSYSNVGVELDKKRKEFFDKIHDITGRNVIAYYSGWLKKPDAPHVGIDDQDKNAFMTAVYKLDKTKGLDLILHTPGGDIAATESIITYLKNIFKGDIRAFIPQISMSAGTMMSMACKEIIMGEQSSLGPIDPQMGIYACQAVVDEFKRAVKEIAANPASLGLWQVIISKYDPTFLTACDNAIKWSAQLAEQWLKEVNPNIDFQKVKDVFLNHNNSYSHSRHLSKQDCKNAGLNIVDLEENPLLQDAVLSLHHCYMILFDKFTISKVVENNIGGRYMQNYNAK</sequence>
<dbReference type="SUPFAM" id="SSF52096">
    <property type="entry name" value="ClpP/crotonase"/>
    <property type="match status" value="1"/>
</dbReference>
<evidence type="ECO:0000313" key="1">
    <source>
        <dbReference type="EMBL" id="RGR40008.1"/>
    </source>
</evidence>
<dbReference type="Pfam" id="PF01972">
    <property type="entry name" value="SDH_protease"/>
    <property type="match status" value="1"/>
</dbReference>